<evidence type="ECO:0000256" key="1">
    <source>
        <dbReference type="PROSITE-ProRule" id="PRU00339"/>
    </source>
</evidence>
<dbReference type="InterPro" id="IPR019734">
    <property type="entry name" value="TPR_rpt"/>
</dbReference>
<dbReference type="OrthoDB" id="137714at2157"/>
<feature type="repeat" description="TPR" evidence="1">
    <location>
        <begin position="758"/>
        <end position="791"/>
    </location>
</feature>
<dbReference type="RefSeq" id="WP_095644865.1">
    <property type="nucleotide sequence ID" value="NZ_LMVP01000312.1"/>
</dbReference>
<dbReference type="Pfam" id="PF12862">
    <property type="entry name" value="ANAPC5"/>
    <property type="match status" value="1"/>
</dbReference>
<dbReference type="EMBL" id="LMVP01000312">
    <property type="protein sequence ID" value="PAV12233.1"/>
    <property type="molecule type" value="Genomic_DNA"/>
</dbReference>
<feature type="repeat" description="TPR" evidence="1">
    <location>
        <begin position="678"/>
        <end position="711"/>
    </location>
</feature>
<dbReference type="InterPro" id="IPR011990">
    <property type="entry name" value="TPR-like_helical_dom_sf"/>
</dbReference>
<reference evidence="3 4" key="1">
    <citation type="journal article" date="2017" name="BMC Genomics">
        <title>Genomic analysis of methanogenic archaea reveals a shift towards energy conservation.</title>
        <authorList>
            <person name="Gilmore S.P."/>
            <person name="Henske J.K."/>
            <person name="Sexton J.A."/>
            <person name="Solomon K.V."/>
            <person name="Seppala S."/>
            <person name="Yoo J.I."/>
            <person name="Huyett L.M."/>
            <person name="Pressman A."/>
            <person name="Cogan J.Z."/>
            <person name="Kivenson V."/>
            <person name="Peng X."/>
            <person name="Tan Y."/>
            <person name="Valentine D.L."/>
            <person name="O'Malley M.A."/>
        </authorList>
    </citation>
    <scope>NUCLEOTIDE SEQUENCE [LARGE SCALE GENOMIC DNA]</scope>
    <source>
        <strain evidence="3 4">MC-15</strain>
    </source>
</reference>
<dbReference type="PANTHER" id="PTHR10098:SF108">
    <property type="entry name" value="TETRATRICOPEPTIDE REPEAT PROTEIN 28"/>
    <property type="match status" value="1"/>
</dbReference>
<dbReference type="Pfam" id="PF13181">
    <property type="entry name" value="TPR_8"/>
    <property type="match status" value="1"/>
</dbReference>
<dbReference type="SMART" id="SM00028">
    <property type="entry name" value="TPR"/>
    <property type="match status" value="6"/>
</dbReference>
<sequence length="851" mass="96367">MDPAALAQLAQQATNILIPALSALSIAGKPAIDKGKEVLVDLIYEKAFEKLGSESGKRAQALLEKISPKMGASLEKALTKVLRNSQDPKAEEELQQEILKLLNKDPDLAKEIKLIVNVNIDIDVVKQLIFGDNNLILTLEGVKGEELIKIKEYMDWKRQEEIQQEVLKSYSSSVLPDYSENLVKFVTENRAEELSSALKHLPKNKILLFSGIAGVGKTTLARVLVNFRPTGVPEPFWLNFYHNRDAKLEDVLEALAAYLKAPEILSFKGKRPAGNTDINRLTEELRKRESLWLVFDDLSYIINEKQNFIDSGLGLLFRSLRDNTHNATVILTSRVMPLLDNGEYLIDELEDENKQQIRGLKQNFAISYLKENGFESVELKILESLVTNIDGHPFSLKLLAGLARKHTAENILKDLSLFRKHQKDRIKSARFLFDKLVGGEKELLERIAVYRQPEPLEAIKIMFTDSTPVDSVDALLDKSLLETDRNGNYWLHPLVQEFSYEDLKNKKEAHVLAVKYYLSLPLPENPTKKEELQSIIEAHHHACKAEEYDLAAKIILHSNLHVYLDIWGNYTTLITLYRQLLPPDPLNDEILLSKEMKSFVFGDLGLTYQQLGYLRKAIEYYEQAIRISQEIGDKYREGNQLGNMGLAYIDLGETGKAIEYYGQALEIFRNAGDRYGEGNSVGNLGLVYSDLGKPRKAIEYYEQALKIFREIGNRRGEGKCLVNIGSTYFDLGELKKAIQYCKQAIKISQELGDRRGEGNCLVNLGNAYRDLGETGKAIEYYEQALIISQEIGDRRGEGRRLGNLGLIYSDIGEARTAIKLLRESLAIGKTIEDLKIINFCKHLLKELEESD</sequence>
<comment type="caution">
    <text evidence="3">The sequence shown here is derived from an EMBL/GenBank/DDBJ whole genome shotgun (WGS) entry which is preliminary data.</text>
</comment>
<accession>A0A2A2HSI4</accession>
<dbReference type="PANTHER" id="PTHR10098">
    <property type="entry name" value="RAPSYN-RELATED"/>
    <property type="match status" value="1"/>
</dbReference>
<feature type="repeat" description="TPR" evidence="1">
    <location>
        <begin position="718"/>
        <end position="751"/>
    </location>
</feature>
<gene>
    <name evidence="3" type="ORF">ASJ81_07335</name>
</gene>
<dbReference type="Proteomes" id="UP000218164">
    <property type="component" value="Unassembled WGS sequence"/>
</dbReference>
<feature type="domain" description="Anaphase-promoting complex subunit 5" evidence="2">
    <location>
        <begin position="803"/>
        <end position="849"/>
    </location>
</feature>
<feature type="repeat" description="TPR" evidence="1">
    <location>
        <begin position="638"/>
        <end position="671"/>
    </location>
</feature>
<dbReference type="InterPro" id="IPR027417">
    <property type="entry name" value="P-loop_NTPase"/>
</dbReference>
<dbReference type="InterPro" id="IPR026000">
    <property type="entry name" value="Apc5_dom"/>
</dbReference>
<feature type="repeat" description="TPR" evidence="1">
    <location>
        <begin position="598"/>
        <end position="631"/>
    </location>
</feature>
<protein>
    <recommendedName>
        <fullName evidence="2">Anaphase-promoting complex subunit 5 domain-containing protein</fullName>
    </recommendedName>
</protein>
<proteinExistence type="predicted"/>
<keyword evidence="4" id="KW-1185">Reference proteome</keyword>
<organism evidence="3 4">
    <name type="scientific">Methanosarcina spelaei</name>
    <dbReference type="NCBI Taxonomy" id="1036679"/>
    <lineage>
        <taxon>Archaea</taxon>
        <taxon>Methanobacteriati</taxon>
        <taxon>Methanobacteriota</taxon>
        <taxon>Stenosarchaea group</taxon>
        <taxon>Methanomicrobia</taxon>
        <taxon>Methanosarcinales</taxon>
        <taxon>Methanosarcinaceae</taxon>
        <taxon>Methanosarcina</taxon>
    </lineage>
</organism>
<dbReference type="AlphaFoldDB" id="A0A2A2HSI4"/>
<dbReference type="Gene3D" id="3.40.50.300">
    <property type="entry name" value="P-loop containing nucleotide triphosphate hydrolases"/>
    <property type="match status" value="1"/>
</dbReference>
<dbReference type="GO" id="GO:0043531">
    <property type="term" value="F:ADP binding"/>
    <property type="evidence" value="ECO:0007669"/>
    <property type="project" value="InterPro"/>
</dbReference>
<name>A0A2A2HSI4_9EURY</name>
<dbReference type="Gene3D" id="1.25.40.10">
    <property type="entry name" value="Tetratricopeptide repeat domain"/>
    <property type="match status" value="1"/>
</dbReference>
<dbReference type="Pfam" id="PF13424">
    <property type="entry name" value="TPR_12"/>
    <property type="match status" value="2"/>
</dbReference>
<dbReference type="PROSITE" id="PS50005">
    <property type="entry name" value="TPR"/>
    <property type="match status" value="5"/>
</dbReference>
<evidence type="ECO:0000313" key="3">
    <source>
        <dbReference type="EMBL" id="PAV12233.1"/>
    </source>
</evidence>
<dbReference type="SUPFAM" id="SSF52540">
    <property type="entry name" value="P-loop containing nucleoside triphosphate hydrolases"/>
    <property type="match status" value="1"/>
</dbReference>
<keyword evidence="1" id="KW-0802">TPR repeat</keyword>
<evidence type="ECO:0000313" key="4">
    <source>
        <dbReference type="Proteomes" id="UP000218164"/>
    </source>
</evidence>
<evidence type="ECO:0000259" key="2">
    <source>
        <dbReference type="Pfam" id="PF12862"/>
    </source>
</evidence>
<dbReference type="SUPFAM" id="SSF48452">
    <property type="entry name" value="TPR-like"/>
    <property type="match status" value="2"/>
</dbReference>